<organism evidence="1 2">
    <name type="scientific">Dolichospermum flos-aquae LEGE 04289</name>
    <dbReference type="NCBI Taxonomy" id="1828708"/>
    <lineage>
        <taxon>Bacteria</taxon>
        <taxon>Bacillati</taxon>
        <taxon>Cyanobacteriota</taxon>
        <taxon>Cyanophyceae</taxon>
        <taxon>Nostocales</taxon>
        <taxon>Aphanizomenonaceae</taxon>
        <taxon>Dolichospermum</taxon>
    </lineage>
</organism>
<name>A0ACC5Q1R6_DOLFA</name>
<sequence>MPTTTLAGFAGFPAATYSSSFFWDTFTSGGQITGNTNGVTVPLTTLGLPLGGFSSMQVGNNGTYWFQPDNGYGQKTNSADFLLRAYQVDPSLKGAETGADGSVQFLNFIQFRDPDRKINIPNLTLVNENTAERNLTGADFDIESFVFDKDGTIWVGDEFGPYLLHFDATGRLLEAPIAVPNVFAPQNPAVLAGNATANLGSRGLESTAINTSKTKLITALEGVVTGDSATNDVLRIYEFDLTSKTFGTQYKYKLEKTSNSQSINDLTAINDNEYLVIEKDRLTGAAAEFKRIYKINLTQVDANGFLIKQEVANLLDIQDPSDLNGDGSTSFKLPFQNVEALTIVDKNTILVTNDNDFPFVAGSRTPGQVDGTEVALLRLDTPLNIPRRLSISDVTAVEGSNAVVTVTLNEASTTAVTVNYATAAGTAATTDYSANTGSTLSGTLTFAPGQTSKTITFRTTSDTVAEADERFTVRLTNPVGATIPFVTGTVTITDTVSSTATAAATTLAATKTNLTLIGTAVNGTGNAGNNTVRGNSGNNQLDGAAGNDILIGGAGNDTLIGGVGNDSLDGGAGNDTYLFTATATANALGNDIIRDASGIDTISFASTTLGATVNLGLTTAQTVVGTTQITLTAVDAIENAIGGSGTDRLTGNALNNTLTGGAGNDSLTGGAGDDTLVGGLGTDSLVGGAGNDQFVFNGTAFSATTFGVDIIADFSAGDKIALSKAVFAAVSSVAGAGFSVASNFAVATSATSAATSSAQIVYVPGTGTSNGSLFYNQNGSAAGLGTGGQFAAFTPIVGAPALTLAASDFIVTV</sequence>
<dbReference type="EMBL" id="JADEWF010000005">
    <property type="protein sequence ID" value="MBE9217705.1"/>
    <property type="molecule type" value="Genomic_DNA"/>
</dbReference>
<reference evidence="1" key="1">
    <citation type="submission" date="2020-10" db="EMBL/GenBank/DDBJ databases">
        <authorList>
            <person name="Castelo-Branco R."/>
            <person name="Eusebio N."/>
            <person name="Adriana R."/>
            <person name="Vieira A."/>
            <person name="Brugerolle De Fraissinette N."/>
            <person name="Rezende De Castro R."/>
            <person name="Schneider M.P."/>
            <person name="Vasconcelos V."/>
            <person name="Leao P.N."/>
        </authorList>
    </citation>
    <scope>NUCLEOTIDE SEQUENCE</scope>
    <source>
        <strain evidence="1">LEGE 04289</strain>
    </source>
</reference>
<proteinExistence type="predicted"/>
<dbReference type="Proteomes" id="UP000597867">
    <property type="component" value="Unassembled WGS sequence"/>
</dbReference>
<gene>
    <name evidence="1" type="ORF">IQ222_02595</name>
</gene>
<accession>A0ACC5Q1R6</accession>
<keyword evidence="2" id="KW-1185">Reference proteome</keyword>
<evidence type="ECO:0000313" key="2">
    <source>
        <dbReference type="Proteomes" id="UP000597867"/>
    </source>
</evidence>
<protein>
    <submittedName>
        <fullName evidence="1">Esterase-like activity of phytase family protein</fullName>
    </submittedName>
</protein>
<comment type="caution">
    <text evidence="1">The sequence shown here is derived from an EMBL/GenBank/DDBJ whole genome shotgun (WGS) entry which is preliminary data.</text>
</comment>
<evidence type="ECO:0000313" key="1">
    <source>
        <dbReference type="EMBL" id="MBE9217705.1"/>
    </source>
</evidence>